<evidence type="ECO:0000256" key="3">
    <source>
        <dbReference type="ARBA" id="ARBA00022692"/>
    </source>
</evidence>
<dbReference type="EMBL" id="ML977322">
    <property type="protein sequence ID" value="KAF2116001.1"/>
    <property type="molecule type" value="Genomic_DNA"/>
</dbReference>
<evidence type="ECO:0000313" key="11">
    <source>
        <dbReference type="EMBL" id="KAF2116001.1"/>
    </source>
</evidence>
<gene>
    <name evidence="11" type="ORF">BDV96DRAFT_646166</name>
</gene>
<evidence type="ECO:0000256" key="6">
    <source>
        <dbReference type="ARBA" id="ARBA00022892"/>
    </source>
</evidence>
<dbReference type="OrthoDB" id="16538at2759"/>
<dbReference type="GO" id="GO:0006888">
    <property type="term" value="P:endoplasmic reticulum to Golgi vesicle-mediated transport"/>
    <property type="evidence" value="ECO:0007669"/>
    <property type="project" value="UniProtKB-UniRule"/>
</dbReference>
<keyword evidence="4 10" id="KW-0677">Repeat</keyword>
<feature type="transmembrane region" description="Helical" evidence="10">
    <location>
        <begin position="455"/>
        <end position="475"/>
    </location>
</feature>
<evidence type="ECO:0000256" key="5">
    <source>
        <dbReference type="ARBA" id="ARBA00022824"/>
    </source>
</evidence>
<dbReference type="InterPro" id="IPR015943">
    <property type="entry name" value="WD40/YVTN_repeat-like_dom_sf"/>
</dbReference>
<dbReference type="InterPro" id="IPR045260">
    <property type="entry name" value="Sec12-like"/>
</dbReference>
<protein>
    <recommendedName>
        <fullName evidence="10">Guanine nucleotide-exchange factor SEC12</fullName>
    </recommendedName>
</protein>
<dbReference type="Proteomes" id="UP000799770">
    <property type="component" value="Unassembled WGS sequence"/>
</dbReference>
<name>A0A6A5ZC52_9PLEO</name>
<accession>A0A6A5ZC52</accession>
<keyword evidence="8 10" id="KW-1133">Transmembrane helix</keyword>
<proteinExistence type="inferred from homology"/>
<evidence type="ECO:0000256" key="1">
    <source>
        <dbReference type="ARBA" id="ARBA00022448"/>
    </source>
</evidence>
<keyword evidence="1 10" id="KW-0813">Transport</keyword>
<comment type="function">
    <text evidence="10">Guanine nucleotide-exchange factor (GEF) required for the formation or budding of transport vesicles from the ER.</text>
</comment>
<evidence type="ECO:0000256" key="9">
    <source>
        <dbReference type="ARBA" id="ARBA00023136"/>
    </source>
</evidence>
<dbReference type="GO" id="GO:0000139">
    <property type="term" value="C:Golgi membrane"/>
    <property type="evidence" value="ECO:0007669"/>
    <property type="project" value="UniProtKB-SubCell"/>
</dbReference>
<evidence type="ECO:0000256" key="2">
    <source>
        <dbReference type="ARBA" id="ARBA00022574"/>
    </source>
</evidence>
<evidence type="ECO:0000256" key="4">
    <source>
        <dbReference type="ARBA" id="ARBA00022737"/>
    </source>
</evidence>
<dbReference type="PANTHER" id="PTHR23284:SF0">
    <property type="entry name" value="PROLACTIN REGULATORY ELEMENT-BINDING PROTEIN"/>
    <property type="match status" value="1"/>
</dbReference>
<dbReference type="GO" id="GO:0015031">
    <property type="term" value="P:protein transport"/>
    <property type="evidence" value="ECO:0007669"/>
    <property type="project" value="UniProtKB-KW"/>
</dbReference>
<keyword evidence="6" id="KW-0931">ER-Golgi transport</keyword>
<organism evidence="11 12">
    <name type="scientific">Lophiotrema nucula</name>
    <dbReference type="NCBI Taxonomy" id="690887"/>
    <lineage>
        <taxon>Eukaryota</taxon>
        <taxon>Fungi</taxon>
        <taxon>Dikarya</taxon>
        <taxon>Ascomycota</taxon>
        <taxon>Pezizomycotina</taxon>
        <taxon>Dothideomycetes</taxon>
        <taxon>Pleosporomycetidae</taxon>
        <taxon>Pleosporales</taxon>
        <taxon>Lophiotremataceae</taxon>
        <taxon>Lophiotrema</taxon>
    </lineage>
</organism>
<dbReference type="AlphaFoldDB" id="A0A6A5ZC52"/>
<comment type="subcellular location">
    <subcellularLocation>
        <location evidence="10">Endoplasmic reticulum membrane</location>
        <topology evidence="10">Single-pass type II membrane protein</topology>
    </subcellularLocation>
    <subcellularLocation>
        <location evidence="10">Golgi apparatus membrane</location>
        <topology evidence="10">Single-pass type II membrane protein</topology>
    </subcellularLocation>
</comment>
<keyword evidence="7 10" id="KW-0653">Protein transport</keyword>
<sequence length="628" mass="69302">MSPPTVSKADTSYPIFAATFDQRHNLIVGGGGGAGRHGVGNKITSFDFSSRAPTVEPTAEIELSRDEDSVTCLENLSTKDGVILFAGVNSSEEQRLKDKNEHFRCFEVAFPKSNRRASSGSADRKPQGKVNLISKTSLFNPPASTNGKKEGYQRLLRLSPPKRSASGNKRIGAIASSLAGDENEIVVFNATTTKPQVPGDIISRIELHKGHEANDLDIIEPEDGQFKLAYCTDQDVYVQDIPYDFGKKKVQGKLEKPEKKYTVPFPDVFEKKGRFKIRCIRWLSPQHLLLLANLPNRTGVELQILRLYGDTMGSVTLRKRLPRNVKAAVDMDVAMLDADGEGSYQVVVAVGGIDISLSVFTIDYNGKSQSLSRLHPYATYKEVHPLQITKVIFSPFFSPWSGIQASSGKKPGPQYLQLASTSLGNSISVETFTLQSISSRPRARYILASASSRRMTLAATYTVAGFVVLAIAILVQSMLFPETAITNAIPGPRFKAPGEMMDDARFAAARNIPSEIKTPAKKAEQRIRDFLHIHSSPDSATRSTKALVIHHDPEQEELSTEVHDSHEEVLRRHKENVKKYDELSHPEREYWKKKLTDAGMWAVEEGETILKSIFFGQAGGLIGQMVNG</sequence>
<comment type="similarity">
    <text evidence="10">Belongs to the WD repeat SEC12 family.</text>
</comment>
<evidence type="ECO:0000256" key="10">
    <source>
        <dbReference type="RuleBase" id="RU369019"/>
    </source>
</evidence>
<dbReference type="SUPFAM" id="SSF69322">
    <property type="entry name" value="Tricorn protease domain 2"/>
    <property type="match status" value="1"/>
</dbReference>
<dbReference type="GO" id="GO:0003400">
    <property type="term" value="P:regulation of COPII vesicle coating"/>
    <property type="evidence" value="ECO:0007669"/>
    <property type="project" value="UniProtKB-UniRule"/>
</dbReference>
<dbReference type="GO" id="GO:0005085">
    <property type="term" value="F:guanyl-nucleotide exchange factor activity"/>
    <property type="evidence" value="ECO:0007669"/>
    <property type="project" value="InterPro"/>
</dbReference>
<dbReference type="Gene3D" id="2.130.10.10">
    <property type="entry name" value="YVTN repeat-like/Quinoprotein amine dehydrogenase"/>
    <property type="match status" value="1"/>
</dbReference>
<evidence type="ECO:0000256" key="8">
    <source>
        <dbReference type="ARBA" id="ARBA00022989"/>
    </source>
</evidence>
<keyword evidence="3 10" id="KW-0812">Transmembrane</keyword>
<reference evidence="11" key="1">
    <citation type="journal article" date="2020" name="Stud. Mycol.">
        <title>101 Dothideomycetes genomes: a test case for predicting lifestyles and emergence of pathogens.</title>
        <authorList>
            <person name="Haridas S."/>
            <person name="Albert R."/>
            <person name="Binder M."/>
            <person name="Bloem J."/>
            <person name="Labutti K."/>
            <person name="Salamov A."/>
            <person name="Andreopoulos B."/>
            <person name="Baker S."/>
            <person name="Barry K."/>
            <person name="Bills G."/>
            <person name="Bluhm B."/>
            <person name="Cannon C."/>
            <person name="Castanera R."/>
            <person name="Culley D."/>
            <person name="Daum C."/>
            <person name="Ezra D."/>
            <person name="Gonzalez J."/>
            <person name="Henrissat B."/>
            <person name="Kuo A."/>
            <person name="Liang C."/>
            <person name="Lipzen A."/>
            <person name="Lutzoni F."/>
            <person name="Magnuson J."/>
            <person name="Mondo S."/>
            <person name="Nolan M."/>
            <person name="Ohm R."/>
            <person name="Pangilinan J."/>
            <person name="Park H.-J."/>
            <person name="Ramirez L."/>
            <person name="Alfaro M."/>
            <person name="Sun H."/>
            <person name="Tritt A."/>
            <person name="Yoshinaga Y."/>
            <person name="Zwiers L.-H."/>
            <person name="Turgeon B."/>
            <person name="Goodwin S."/>
            <person name="Spatafora J."/>
            <person name="Crous P."/>
            <person name="Grigoriev I."/>
        </authorList>
    </citation>
    <scope>NUCLEOTIDE SEQUENCE</scope>
    <source>
        <strain evidence="11">CBS 627.86</strain>
    </source>
</reference>
<keyword evidence="9 10" id="KW-0472">Membrane</keyword>
<evidence type="ECO:0000313" key="12">
    <source>
        <dbReference type="Proteomes" id="UP000799770"/>
    </source>
</evidence>
<dbReference type="GO" id="GO:0005789">
    <property type="term" value="C:endoplasmic reticulum membrane"/>
    <property type="evidence" value="ECO:0007669"/>
    <property type="project" value="UniProtKB-SubCell"/>
</dbReference>
<keyword evidence="12" id="KW-1185">Reference proteome</keyword>
<keyword evidence="5 10" id="KW-0256">Endoplasmic reticulum</keyword>
<evidence type="ECO:0000256" key="7">
    <source>
        <dbReference type="ARBA" id="ARBA00022927"/>
    </source>
</evidence>
<dbReference type="PANTHER" id="PTHR23284">
    <property type="entry name" value="PROLACTIN REGULATORY ELEMENT BINDING PROTEIN"/>
    <property type="match status" value="1"/>
</dbReference>
<keyword evidence="2 10" id="KW-0853">WD repeat</keyword>